<feature type="transmembrane region" description="Helical" evidence="1">
    <location>
        <begin position="23"/>
        <end position="45"/>
    </location>
</feature>
<evidence type="ECO:0000256" key="1">
    <source>
        <dbReference type="SAM" id="Phobius"/>
    </source>
</evidence>
<keyword evidence="1" id="KW-0472">Membrane</keyword>
<organism evidence="2 3">
    <name type="scientific">Mesobacillus maritimus</name>
    <dbReference type="NCBI Taxonomy" id="1643336"/>
    <lineage>
        <taxon>Bacteria</taxon>
        <taxon>Bacillati</taxon>
        <taxon>Bacillota</taxon>
        <taxon>Bacilli</taxon>
        <taxon>Bacillales</taxon>
        <taxon>Bacillaceae</taxon>
        <taxon>Mesobacillus</taxon>
    </lineage>
</organism>
<evidence type="ECO:0000313" key="3">
    <source>
        <dbReference type="Proteomes" id="UP000769780"/>
    </source>
</evidence>
<sequence length="46" mass="5056">MILFLGLTLLIMGVRVFQQKQKLIGGILMGASLFSILVSIQGFVFN</sequence>
<dbReference type="EMBL" id="JACWFH010000006">
    <property type="protein sequence ID" value="MBY0095712.1"/>
    <property type="molecule type" value="Genomic_DNA"/>
</dbReference>
<protein>
    <submittedName>
        <fullName evidence="2">DUF3953 domain-containing protein</fullName>
    </submittedName>
</protein>
<gene>
    <name evidence="2" type="ORF">H0185_02620</name>
</gene>
<dbReference type="Pfam" id="PF13129">
    <property type="entry name" value="DUF3953"/>
    <property type="match status" value="1"/>
</dbReference>
<evidence type="ECO:0000313" key="2">
    <source>
        <dbReference type="EMBL" id="MBY0095712.1"/>
    </source>
</evidence>
<accession>A0ABS7K0D5</accession>
<keyword evidence="1" id="KW-1133">Transmembrane helix</keyword>
<proteinExistence type="predicted"/>
<keyword evidence="3" id="KW-1185">Reference proteome</keyword>
<keyword evidence="1" id="KW-0812">Transmembrane</keyword>
<name>A0ABS7K0D5_9BACI</name>
<dbReference type="Proteomes" id="UP000769780">
    <property type="component" value="Unassembled WGS sequence"/>
</dbReference>
<dbReference type="InterPro" id="IPR025018">
    <property type="entry name" value="DUF3953"/>
</dbReference>
<reference evidence="2 3" key="1">
    <citation type="submission" date="2020-07" db="EMBL/GenBank/DDBJ databases">
        <title>Fungal Genomes of the International Space Station.</title>
        <authorList>
            <person name="Seuylemezian A."/>
            <person name="Singh N.K."/>
            <person name="Wood J."/>
            <person name="Venkateswaran K."/>
        </authorList>
    </citation>
    <scope>NUCLEOTIDE SEQUENCE [LARGE SCALE GENOMIC DNA]</scope>
    <source>
        <strain evidence="2 3">PL-B2</strain>
    </source>
</reference>
<comment type="caution">
    <text evidence="2">The sequence shown here is derived from an EMBL/GenBank/DDBJ whole genome shotgun (WGS) entry which is preliminary data.</text>
</comment>